<reference evidence="1 2" key="1">
    <citation type="submission" date="2023-01" db="EMBL/GenBank/DDBJ databases">
        <title>Analysis of 21 Apiospora genomes using comparative genomics revels a genus with tremendous synthesis potential of carbohydrate active enzymes and secondary metabolites.</title>
        <authorList>
            <person name="Sorensen T."/>
        </authorList>
    </citation>
    <scope>NUCLEOTIDE SEQUENCE [LARGE SCALE GENOMIC DNA]</scope>
    <source>
        <strain evidence="1 2">CBS 33761</strain>
    </source>
</reference>
<dbReference type="Proteomes" id="UP001444661">
    <property type="component" value="Unassembled WGS sequence"/>
</dbReference>
<sequence length="184" mass="20651">MEPISLTVLGAIGSIASILNHGSDLVKKFRKRRKERKKAKENKALQKSIHASHARNRQAYDDAVRLLGQRFGYDDDISKSQFRLTSSKMRRWKDLVLVSSRDEIAIIFPKAVLLRSMSDEIQSSITDDLMGLSQRMMQAAPLRNIPFNDPRIWDGPSIGGNCSSSIGLYPSSRTADDYLPLTVS</sequence>
<protein>
    <submittedName>
        <fullName evidence="1">Uncharacterized protein</fullName>
    </submittedName>
</protein>
<proteinExistence type="predicted"/>
<evidence type="ECO:0000313" key="2">
    <source>
        <dbReference type="Proteomes" id="UP001444661"/>
    </source>
</evidence>
<organism evidence="1 2">
    <name type="scientific">Apiospora rasikravindrae</name>
    <dbReference type="NCBI Taxonomy" id="990691"/>
    <lineage>
        <taxon>Eukaryota</taxon>
        <taxon>Fungi</taxon>
        <taxon>Dikarya</taxon>
        <taxon>Ascomycota</taxon>
        <taxon>Pezizomycotina</taxon>
        <taxon>Sordariomycetes</taxon>
        <taxon>Xylariomycetidae</taxon>
        <taxon>Amphisphaeriales</taxon>
        <taxon>Apiosporaceae</taxon>
        <taxon>Apiospora</taxon>
    </lineage>
</organism>
<gene>
    <name evidence="1" type="ORF">PG993_008443</name>
</gene>
<keyword evidence="2" id="KW-1185">Reference proteome</keyword>
<name>A0ABR1T0C0_9PEZI</name>
<comment type="caution">
    <text evidence="1">The sequence shown here is derived from an EMBL/GenBank/DDBJ whole genome shotgun (WGS) entry which is preliminary data.</text>
</comment>
<evidence type="ECO:0000313" key="1">
    <source>
        <dbReference type="EMBL" id="KAK8040032.1"/>
    </source>
</evidence>
<dbReference type="EMBL" id="JAQQWK010000006">
    <property type="protein sequence ID" value="KAK8040032.1"/>
    <property type="molecule type" value="Genomic_DNA"/>
</dbReference>
<accession>A0ABR1T0C0</accession>